<organism evidence="1 2">
    <name type="scientific">Rhabditophanes sp. KR3021</name>
    <dbReference type="NCBI Taxonomy" id="114890"/>
    <lineage>
        <taxon>Eukaryota</taxon>
        <taxon>Metazoa</taxon>
        <taxon>Ecdysozoa</taxon>
        <taxon>Nematoda</taxon>
        <taxon>Chromadorea</taxon>
        <taxon>Rhabditida</taxon>
        <taxon>Tylenchina</taxon>
        <taxon>Panagrolaimomorpha</taxon>
        <taxon>Strongyloidoidea</taxon>
        <taxon>Alloionematidae</taxon>
        <taxon>Rhabditophanes</taxon>
    </lineage>
</organism>
<accession>A0AC35U0F0</accession>
<proteinExistence type="predicted"/>
<protein>
    <submittedName>
        <fullName evidence="2">GIY-YIG domain-containing protein</fullName>
    </submittedName>
</protein>
<dbReference type="WBParaSite" id="RSKR_0000610650.1">
    <property type="protein sequence ID" value="RSKR_0000610650.1"/>
    <property type="gene ID" value="RSKR_0000610650"/>
</dbReference>
<evidence type="ECO:0000313" key="1">
    <source>
        <dbReference type="Proteomes" id="UP000095286"/>
    </source>
</evidence>
<dbReference type="Proteomes" id="UP000095286">
    <property type="component" value="Unplaced"/>
</dbReference>
<sequence length="141" mass="16831">MHEHSRVLVNHRKLVLGSSRTISCSYSITWLCRNELKHNTSKWLNNIWPGWKTASEECQTYAYFLLDSRNADDILTNYSVFKKQMFYVGESKNDDRISQHFQKYNHVLKNGNFFDRREFRLDKIKNNQANIHHLKLPVPSK</sequence>
<evidence type="ECO:0000313" key="2">
    <source>
        <dbReference type="WBParaSite" id="RSKR_0000610650.1"/>
    </source>
</evidence>
<reference evidence="2" key="1">
    <citation type="submission" date="2016-11" db="UniProtKB">
        <authorList>
            <consortium name="WormBaseParasite"/>
        </authorList>
    </citation>
    <scope>IDENTIFICATION</scope>
    <source>
        <strain evidence="2">KR3021</strain>
    </source>
</reference>
<name>A0AC35U0F0_9BILA</name>